<dbReference type="RefSeq" id="WP_346750841.1">
    <property type="nucleotide sequence ID" value="NZ_JAUJEA010000001.1"/>
</dbReference>
<keyword evidence="2 5" id="KW-0645">Protease</keyword>
<gene>
    <name evidence="7" type="ORF">QQ008_05605</name>
</gene>
<evidence type="ECO:0000256" key="3">
    <source>
        <dbReference type="ARBA" id="ARBA00022801"/>
    </source>
</evidence>
<keyword evidence="4 5" id="KW-0720">Serine protease</keyword>
<evidence type="ECO:0000313" key="8">
    <source>
        <dbReference type="Proteomes" id="UP001172082"/>
    </source>
</evidence>
<comment type="similarity">
    <text evidence="1 5">Belongs to the peptidase S8 family.</text>
</comment>
<dbReference type="PROSITE" id="PS51892">
    <property type="entry name" value="SUBTILASE"/>
    <property type="match status" value="1"/>
</dbReference>
<dbReference type="PANTHER" id="PTHR43806">
    <property type="entry name" value="PEPTIDASE S8"/>
    <property type="match status" value="1"/>
</dbReference>
<feature type="active site" description="Charge relay system" evidence="5">
    <location>
        <position position="374"/>
    </location>
</feature>
<dbReference type="InterPro" id="IPR050131">
    <property type="entry name" value="Peptidase_S8_subtilisin-like"/>
</dbReference>
<reference evidence="7" key="1">
    <citation type="submission" date="2023-06" db="EMBL/GenBank/DDBJ databases">
        <title>Genomic of Parafulvivirga corallium.</title>
        <authorList>
            <person name="Wang G."/>
        </authorList>
    </citation>
    <scope>NUCLEOTIDE SEQUENCE</scope>
    <source>
        <strain evidence="7">BMA10</strain>
    </source>
</reference>
<evidence type="ECO:0000256" key="1">
    <source>
        <dbReference type="ARBA" id="ARBA00011073"/>
    </source>
</evidence>
<dbReference type="PRINTS" id="PR00723">
    <property type="entry name" value="SUBTILISIN"/>
</dbReference>
<evidence type="ECO:0000256" key="4">
    <source>
        <dbReference type="ARBA" id="ARBA00022825"/>
    </source>
</evidence>
<dbReference type="Proteomes" id="UP001172082">
    <property type="component" value="Unassembled WGS sequence"/>
</dbReference>
<feature type="domain" description="Peptidase S8/S53" evidence="6">
    <location>
        <begin position="149"/>
        <end position="420"/>
    </location>
</feature>
<feature type="active site" description="Charge relay system" evidence="5">
    <location>
        <position position="204"/>
    </location>
</feature>
<dbReference type="PANTHER" id="PTHR43806:SF67">
    <property type="entry name" value="EGF-LIKE DOMAIN-CONTAINING PROTEIN"/>
    <property type="match status" value="1"/>
</dbReference>
<dbReference type="InterPro" id="IPR015500">
    <property type="entry name" value="Peptidase_S8_subtilisin-rel"/>
</dbReference>
<sequence length="513" mass="58160">MNKYIFNIIILFYSHALFAQSKYWIEFKDKKTNHSEQTYISTIALENRKQFGLQENQHTDIPINPLYIQQLKSFGINVLHQSKWLNAVSVYLDSLQLCKVRELKFVHSITPVNRNVQITSYSSKPELVEYIRALQQIGATTFEDEGLTGKDIKIGIIDVGFSGAKLSPNLKHIFKEKRMLGIRDFVDPENKHPFGGKRSLSDGHGTRVWRNIAGSNDQKQEQYGLAKDASFYLARTDHTRYEFRGEEDYWIEAIEWMDSLGVRLVNTSLGYSLGFDDPGENYSPEDMDGKTSKISIAARIAAEEKGMLIIVSAGNDGDNPNWWVISAPADAKGVVSVGATSSRNWSKIGYSGTGPEFLNYLKPNISCYSSTGTSFSAPIITGLAACIMQKDPLLSNFEIKEIIERSGHLYPYGNNYIGYGVPSAERVIALTENLDSNFNRTTEVHVQKDFFKIERIESSPEQVVIYHKKNDQHVSFQEIITFDDMEITINKPKSAVRSTVDLKDQVIEIFWKH</sequence>
<feature type="active site" description="Charge relay system" evidence="5">
    <location>
        <position position="158"/>
    </location>
</feature>
<evidence type="ECO:0000313" key="7">
    <source>
        <dbReference type="EMBL" id="MDN5200822.1"/>
    </source>
</evidence>
<keyword evidence="8" id="KW-1185">Reference proteome</keyword>
<keyword evidence="3 5" id="KW-0378">Hydrolase</keyword>
<organism evidence="7 8">
    <name type="scientific">Splendidivirga corallicola</name>
    <dbReference type="NCBI Taxonomy" id="3051826"/>
    <lineage>
        <taxon>Bacteria</taxon>
        <taxon>Pseudomonadati</taxon>
        <taxon>Bacteroidota</taxon>
        <taxon>Cytophagia</taxon>
        <taxon>Cytophagales</taxon>
        <taxon>Splendidivirgaceae</taxon>
        <taxon>Splendidivirga</taxon>
    </lineage>
</organism>
<comment type="caution">
    <text evidence="7">The sequence shown here is derived from an EMBL/GenBank/DDBJ whole genome shotgun (WGS) entry which is preliminary data.</text>
</comment>
<accession>A0ABT8KLB5</accession>
<protein>
    <submittedName>
        <fullName evidence="7">S8 family serine peptidase</fullName>
    </submittedName>
</protein>
<dbReference type="InterPro" id="IPR036852">
    <property type="entry name" value="Peptidase_S8/S53_dom_sf"/>
</dbReference>
<dbReference type="InterPro" id="IPR000209">
    <property type="entry name" value="Peptidase_S8/S53_dom"/>
</dbReference>
<proteinExistence type="inferred from homology"/>
<dbReference type="Pfam" id="PF00082">
    <property type="entry name" value="Peptidase_S8"/>
    <property type="match status" value="1"/>
</dbReference>
<evidence type="ECO:0000259" key="6">
    <source>
        <dbReference type="Pfam" id="PF00082"/>
    </source>
</evidence>
<dbReference type="Gene3D" id="3.40.50.200">
    <property type="entry name" value="Peptidase S8/S53 domain"/>
    <property type="match status" value="1"/>
</dbReference>
<dbReference type="InterPro" id="IPR023828">
    <property type="entry name" value="Peptidase_S8_Ser-AS"/>
</dbReference>
<evidence type="ECO:0000256" key="2">
    <source>
        <dbReference type="ARBA" id="ARBA00022670"/>
    </source>
</evidence>
<dbReference type="PROSITE" id="PS00138">
    <property type="entry name" value="SUBTILASE_SER"/>
    <property type="match status" value="1"/>
</dbReference>
<name>A0ABT8KLB5_9BACT</name>
<dbReference type="EMBL" id="JAUJEA010000001">
    <property type="protein sequence ID" value="MDN5200822.1"/>
    <property type="molecule type" value="Genomic_DNA"/>
</dbReference>
<evidence type="ECO:0000256" key="5">
    <source>
        <dbReference type="PROSITE-ProRule" id="PRU01240"/>
    </source>
</evidence>
<dbReference type="SUPFAM" id="SSF52743">
    <property type="entry name" value="Subtilisin-like"/>
    <property type="match status" value="1"/>
</dbReference>